<feature type="compositionally biased region" description="Basic and acidic residues" evidence="1">
    <location>
        <begin position="129"/>
        <end position="141"/>
    </location>
</feature>
<reference evidence="3" key="1">
    <citation type="submission" date="2025-08" db="UniProtKB">
        <authorList>
            <consortium name="RefSeq"/>
        </authorList>
    </citation>
    <scope>IDENTIFICATION</scope>
    <source>
        <tissue evidence="3">Sperm</tissue>
    </source>
</reference>
<dbReference type="GO" id="GO:0007099">
    <property type="term" value="P:centriole replication"/>
    <property type="evidence" value="ECO:0007669"/>
    <property type="project" value="InterPro"/>
</dbReference>
<name>A0AAJ7X0L6_PETMA</name>
<sequence>MESYEEFVSQALARISFQAPYDPVERSPGERCLGEWRPTPTKSTVQFLGIPILPPLLSSESRHTMRNLRASALGVQRRRTRDQRSPRENVCRVFISAKENVKSQKSSHLNDVACAKYDERASHAEDRLHTHVDNEEKESPAKETLQQSHRKQNEDEHHDTSPAEIKLSLSHEESKDRRLKPTQDSATARSSNYNNSSRGNKVGSSNSNISSSTTANSQHSLRRPQTISFAKNWTCEPGRSNSEEGLPPNKRSVSRLSSSSSGSSSSYSCLPSPKMSGSPCPALASRPGKGKMLHGDRFSPLNCSYNVDEPSPVLLASRLREVAGDGESGRPSSCRSCSDAEVKRRLEFGGTALNGGNDGNGIGGGRWPVSQHSNGNARAPPTQTTPRSASGKVTCAATPPWKQESLSAWPHSQGGPMHYSARLEPPPTFRALLARAADSPGLRRAIEVVTAVGKGFLTRRLMRTEKLQHLKQTVLDTTQLLQSVQRESRMKNGILSSQDATLETRLNAQLRAALTEIHEIFHGAAGSVRARILHRDRELQKERRLRELEKGKGQLSKGPASQRPPLERSRQQTKPVVSRPTKPATANQQKVVRGRSGERRPNTGISRMRNFVY</sequence>
<feature type="compositionally biased region" description="Polar residues" evidence="1">
    <location>
        <begin position="370"/>
        <end position="388"/>
    </location>
</feature>
<dbReference type="PANTHER" id="PTHR13594">
    <property type="entry name" value="CENTRIOLAR COILED-COIL PROTEIN OF 110 KDA"/>
    <property type="match status" value="1"/>
</dbReference>
<dbReference type="GO" id="GO:1903723">
    <property type="term" value="P:negative regulation of centriole elongation"/>
    <property type="evidence" value="ECO:0007669"/>
    <property type="project" value="TreeGrafter"/>
</dbReference>
<evidence type="ECO:0000256" key="1">
    <source>
        <dbReference type="SAM" id="MobiDB-lite"/>
    </source>
</evidence>
<feature type="region of interest" description="Disordered" evidence="1">
    <location>
        <begin position="546"/>
        <end position="613"/>
    </location>
</feature>
<feature type="region of interest" description="Disordered" evidence="1">
    <location>
        <begin position="349"/>
        <end position="395"/>
    </location>
</feature>
<dbReference type="Proteomes" id="UP001318040">
    <property type="component" value="Chromosome 26"/>
</dbReference>
<feature type="compositionally biased region" description="Gly residues" evidence="1">
    <location>
        <begin position="352"/>
        <end position="366"/>
    </location>
</feature>
<dbReference type="InterPro" id="IPR033207">
    <property type="entry name" value="CCP110"/>
</dbReference>
<dbReference type="GO" id="GO:0032465">
    <property type="term" value="P:regulation of cytokinesis"/>
    <property type="evidence" value="ECO:0007669"/>
    <property type="project" value="InterPro"/>
</dbReference>
<dbReference type="RefSeq" id="XP_032817114.1">
    <property type="nucleotide sequence ID" value="XM_032961223.1"/>
</dbReference>
<dbReference type="KEGG" id="pmrn:116946224"/>
<dbReference type="GO" id="GO:0032053">
    <property type="term" value="P:ciliary basal body organization"/>
    <property type="evidence" value="ECO:0007669"/>
    <property type="project" value="TreeGrafter"/>
</dbReference>
<evidence type="ECO:0000313" key="2">
    <source>
        <dbReference type="Proteomes" id="UP001318040"/>
    </source>
</evidence>
<feature type="compositionally biased region" description="Low complexity" evidence="1">
    <location>
        <begin position="189"/>
        <end position="217"/>
    </location>
</feature>
<accession>A0AAJ7X0L6</accession>
<organism evidence="2 3">
    <name type="scientific">Petromyzon marinus</name>
    <name type="common">Sea lamprey</name>
    <dbReference type="NCBI Taxonomy" id="7757"/>
    <lineage>
        <taxon>Eukaryota</taxon>
        <taxon>Metazoa</taxon>
        <taxon>Chordata</taxon>
        <taxon>Craniata</taxon>
        <taxon>Vertebrata</taxon>
        <taxon>Cyclostomata</taxon>
        <taxon>Hyperoartia</taxon>
        <taxon>Petromyzontiformes</taxon>
        <taxon>Petromyzontidae</taxon>
        <taxon>Petromyzon</taxon>
    </lineage>
</organism>
<protein>
    <submittedName>
        <fullName evidence="3">Centriolar coiled-coil protein of 110 kDa</fullName>
    </submittedName>
</protein>
<dbReference type="GO" id="GO:0005814">
    <property type="term" value="C:centriole"/>
    <property type="evidence" value="ECO:0007669"/>
    <property type="project" value="InterPro"/>
</dbReference>
<feature type="compositionally biased region" description="Basic and acidic residues" evidence="1">
    <location>
        <begin position="151"/>
        <end position="161"/>
    </location>
</feature>
<dbReference type="AlphaFoldDB" id="A0AAJ7X0L6"/>
<feature type="region of interest" description="Disordered" evidence="1">
    <location>
        <begin position="129"/>
        <end position="291"/>
    </location>
</feature>
<dbReference type="Pfam" id="PF16025">
    <property type="entry name" value="CaM_bind"/>
    <property type="match status" value="1"/>
</dbReference>
<gene>
    <name evidence="3" type="primary">CCP110</name>
</gene>
<dbReference type="CTD" id="9738"/>
<dbReference type="PANTHER" id="PTHR13594:SF1">
    <property type="entry name" value="CENTRIOLAR COILED-COIL PROTEIN OF 110 KDA"/>
    <property type="match status" value="1"/>
</dbReference>
<evidence type="ECO:0000313" key="3">
    <source>
        <dbReference type="RefSeq" id="XP_032817114.1"/>
    </source>
</evidence>
<proteinExistence type="predicted"/>
<feature type="compositionally biased region" description="Basic and acidic residues" evidence="1">
    <location>
        <begin position="169"/>
        <end position="181"/>
    </location>
</feature>
<keyword evidence="2" id="KW-1185">Reference proteome</keyword>
<feature type="compositionally biased region" description="Low complexity" evidence="1">
    <location>
        <begin position="254"/>
        <end position="276"/>
    </location>
</feature>